<name>A0ABX1VZ97_9SPHI</name>
<protein>
    <submittedName>
        <fullName evidence="3">FecR domain-containing protein</fullName>
    </submittedName>
</protein>
<dbReference type="Proteomes" id="UP000566071">
    <property type="component" value="Unassembled WGS sequence"/>
</dbReference>
<evidence type="ECO:0000259" key="2">
    <source>
        <dbReference type="Pfam" id="PF04773"/>
    </source>
</evidence>
<keyword evidence="4" id="KW-1185">Reference proteome</keyword>
<organism evidence="3 4">
    <name type="scientific">Mucilaginibacter humi</name>
    <dbReference type="NCBI Taxonomy" id="2732510"/>
    <lineage>
        <taxon>Bacteria</taxon>
        <taxon>Pseudomonadati</taxon>
        <taxon>Bacteroidota</taxon>
        <taxon>Sphingobacteriia</taxon>
        <taxon>Sphingobacteriales</taxon>
        <taxon>Sphingobacteriaceae</taxon>
        <taxon>Mucilaginibacter</taxon>
    </lineage>
</organism>
<comment type="caution">
    <text evidence="3">The sequence shown here is derived from an EMBL/GenBank/DDBJ whole genome shotgun (WGS) entry which is preliminary data.</text>
</comment>
<keyword evidence="1" id="KW-1133">Transmembrane helix</keyword>
<keyword evidence="1" id="KW-0472">Membrane</keyword>
<dbReference type="PIRSF" id="PIRSF018266">
    <property type="entry name" value="FecR"/>
    <property type="match status" value="1"/>
</dbReference>
<dbReference type="EMBL" id="JABFCR010000006">
    <property type="protein sequence ID" value="NNU33268.1"/>
    <property type="molecule type" value="Genomic_DNA"/>
</dbReference>
<proteinExistence type="predicted"/>
<feature type="domain" description="FecR protein" evidence="2">
    <location>
        <begin position="172"/>
        <end position="268"/>
    </location>
</feature>
<evidence type="ECO:0000256" key="1">
    <source>
        <dbReference type="SAM" id="Phobius"/>
    </source>
</evidence>
<keyword evidence="1" id="KW-0812">Transmembrane</keyword>
<gene>
    <name evidence="3" type="ORF">HK413_02165</name>
</gene>
<dbReference type="Pfam" id="PF04773">
    <property type="entry name" value="FecR"/>
    <property type="match status" value="1"/>
</dbReference>
<dbReference type="PANTHER" id="PTHR30273:SF2">
    <property type="entry name" value="PROTEIN FECR"/>
    <property type="match status" value="1"/>
</dbReference>
<feature type="transmembrane region" description="Helical" evidence="1">
    <location>
        <begin position="70"/>
        <end position="91"/>
    </location>
</feature>
<reference evidence="3 4" key="1">
    <citation type="submission" date="2020-05" db="EMBL/GenBank/DDBJ databases">
        <authorList>
            <person name="Khan S.A."/>
            <person name="Jeon C.O."/>
            <person name="Chun B.H."/>
        </authorList>
    </citation>
    <scope>NUCLEOTIDE SEQUENCE [LARGE SCALE GENOMIC DNA]</scope>
    <source>
        <strain evidence="3 4">S1162</strain>
    </source>
</reference>
<dbReference type="Gene3D" id="2.60.120.1440">
    <property type="match status" value="1"/>
</dbReference>
<dbReference type="PANTHER" id="PTHR30273">
    <property type="entry name" value="PERIPLASMIC SIGNAL SENSOR AND SIGMA FACTOR ACTIVATOR FECR-RELATED"/>
    <property type="match status" value="1"/>
</dbReference>
<dbReference type="InterPro" id="IPR012373">
    <property type="entry name" value="Ferrdict_sens_TM"/>
</dbReference>
<evidence type="ECO:0000313" key="3">
    <source>
        <dbReference type="EMBL" id="NNU33268.1"/>
    </source>
</evidence>
<accession>A0ABX1VZ97</accession>
<evidence type="ECO:0000313" key="4">
    <source>
        <dbReference type="Proteomes" id="UP000566071"/>
    </source>
</evidence>
<dbReference type="InterPro" id="IPR006860">
    <property type="entry name" value="FecR"/>
</dbReference>
<dbReference type="RefSeq" id="WP_175268968.1">
    <property type="nucleotide sequence ID" value="NZ_JABFCR010000006.1"/>
</dbReference>
<sequence>MDKKRAEQLFEKYRNGELTDKERSELNGWYLHHAKLSEPLTDETIYKQQMETLDEAFPFRTVKPVKTLVWLPRLAAAAAILFSIGAGIYFYSDKARKKVSPQLVAVHDISSGNNKAYLTLDNGKRILLTGAKNGTIAIQRGIDITKTSTGEIIYKTGTNGTSSTNNEIAYNTIETPNGGQYRVYLPDGTHVWLNAASKLKYPTSFAGLSNRKVELSGEAYFEVTKDKTKPFIVASKNQTVEVLGTHFNINAYTDETNTKTTLLEGSVKIVSNNVSRVLKPGQQARVGNDIIISDEDTEEAVAGKTDTSGLMMSG</sequence>